<protein>
    <submittedName>
        <fullName evidence="1">Uncharacterized protein</fullName>
    </submittedName>
</protein>
<evidence type="ECO:0000313" key="1">
    <source>
        <dbReference type="EMBL" id="KAL3528031.1"/>
    </source>
</evidence>
<dbReference type="AlphaFoldDB" id="A0ABD3A8B7"/>
<accession>A0ABD3A8B7</accession>
<evidence type="ECO:0000313" key="2">
    <source>
        <dbReference type="Proteomes" id="UP001630127"/>
    </source>
</evidence>
<dbReference type="Proteomes" id="UP001630127">
    <property type="component" value="Unassembled WGS sequence"/>
</dbReference>
<reference evidence="1 2" key="1">
    <citation type="submission" date="2024-11" db="EMBL/GenBank/DDBJ databases">
        <title>A near-complete genome assembly of Cinchona calisaya.</title>
        <authorList>
            <person name="Lian D.C."/>
            <person name="Zhao X.W."/>
            <person name="Wei L."/>
        </authorList>
    </citation>
    <scope>NUCLEOTIDE SEQUENCE [LARGE SCALE GENOMIC DNA]</scope>
    <source>
        <tissue evidence="1">Nenye</tissue>
    </source>
</reference>
<gene>
    <name evidence="1" type="ORF">ACH5RR_012687</name>
</gene>
<comment type="caution">
    <text evidence="1">The sequence shown here is derived from an EMBL/GenBank/DDBJ whole genome shotgun (WGS) entry which is preliminary data.</text>
</comment>
<organism evidence="1 2">
    <name type="scientific">Cinchona calisaya</name>
    <dbReference type="NCBI Taxonomy" id="153742"/>
    <lineage>
        <taxon>Eukaryota</taxon>
        <taxon>Viridiplantae</taxon>
        <taxon>Streptophyta</taxon>
        <taxon>Embryophyta</taxon>
        <taxon>Tracheophyta</taxon>
        <taxon>Spermatophyta</taxon>
        <taxon>Magnoliopsida</taxon>
        <taxon>eudicotyledons</taxon>
        <taxon>Gunneridae</taxon>
        <taxon>Pentapetalae</taxon>
        <taxon>asterids</taxon>
        <taxon>lamiids</taxon>
        <taxon>Gentianales</taxon>
        <taxon>Rubiaceae</taxon>
        <taxon>Cinchonoideae</taxon>
        <taxon>Cinchoneae</taxon>
        <taxon>Cinchona</taxon>
    </lineage>
</organism>
<proteinExistence type="predicted"/>
<keyword evidence="2" id="KW-1185">Reference proteome</keyword>
<sequence>MGKGQSILIAKHKYLIPSVSHVIEGGKGKQSTQSKMAPILLAQQQPEVVTQEVNNKPTRHSLAAAILRSNVDVTVTKDFSFSPFLKVVPGT</sequence>
<name>A0ABD3A8B7_9GENT</name>
<dbReference type="EMBL" id="JBJUIK010000005">
    <property type="protein sequence ID" value="KAL3528031.1"/>
    <property type="molecule type" value="Genomic_DNA"/>
</dbReference>